<evidence type="ECO:0000313" key="2">
    <source>
        <dbReference type="EMBL" id="KAF0758579.1"/>
    </source>
</evidence>
<proteinExistence type="predicted"/>
<dbReference type="InterPro" id="IPR040610">
    <property type="entry name" value="SNRNP25_ubiquitin"/>
</dbReference>
<dbReference type="VEuPathDB" id="FungiDB:H257_03563"/>
<dbReference type="AlphaFoldDB" id="A0A6A5ASQ6"/>
<comment type="caution">
    <text evidence="2">The sequence shown here is derived from an EMBL/GenBank/DDBJ whole genome shotgun (WGS) entry which is preliminary data.</text>
</comment>
<gene>
    <name evidence="2" type="ORF">AaE_003887</name>
</gene>
<dbReference type="Pfam" id="PF18036">
    <property type="entry name" value="Ubiquitin_4"/>
    <property type="match status" value="1"/>
</dbReference>
<accession>A0A6A5ASQ6</accession>
<dbReference type="EMBL" id="VJMI01009584">
    <property type="protein sequence ID" value="KAF0758579.1"/>
    <property type="molecule type" value="Genomic_DNA"/>
</dbReference>
<sequence length="140" mass="15573">MESDLAQANDLVRRILSDASCKDITQESTTTSIQNAIELSSMATTITCSVELIDGSIFPFAVGVSASYGTLLKAIQGVLASKLHGRHISWKYMWRHYTLQCNGVLLHVPLRSKGPFVHHIPHAMDDQHLRIRIVKTPHVK</sequence>
<protein>
    <recommendedName>
        <fullName evidence="1">SNRNP25 ubiquitin-like domain-containing protein</fullName>
    </recommendedName>
</protein>
<organism evidence="2 3">
    <name type="scientific">Aphanomyces astaci</name>
    <name type="common">Crayfish plague agent</name>
    <dbReference type="NCBI Taxonomy" id="112090"/>
    <lineage>
        <taxon>Eukaryota</taxon>
        <taxon>Sar</taxon>
        <taxon>Stramenopiles</taxon>
        <taxon>Oomycota</taxon>
        <taxon>Saprolegniomycetes</taxon>
        <taxon>Saprolegniales</taxon>
        <taxon>Verrucalvaceae</taxon>
        <taxon>Aphanomyces</taxon>
    </lineage>
</organism>
<evidence type="ECO:0000259" key="1">
    <source>
        <dbReference type="Pfam" id="PF18036"/>
    </source>
</evidence>
<dbReference type="Proteomes" id="UP000469452">
    <property type="component" value="Unassembled WGS sequence"/>
</dbReference>
<feature type="domain" description="SNRNP25 ubiquitin-like" evidence="1">
    <location>
        <begin position="47"/>
        <end position="106"/>
    </location>
</feature>
<dbReference type="Gene3D" id="3.10.20.90">
    <property type="entry name" value="Phosphatidylinositol 3-kinase Catalytic Subunit, Chain A, domain 1"/>
    <property type="match status" value="1"/>
</dbReference>
<name>A0A6A5ASQ6_APHAT</name>
<evidence type="ECO:0000313" key="3">
    <source>
        <dbReference type="Proteomes" id="UP000469452"/>
    </source>
</evidence>
<reference evidence="2 3" key="1">
    <citation type="submission" date="2019-06" db="EMBL/GenBank/DDBJ databases">
        <title>Genomics analysis of Aphanomyces spp. identifies a new class of oomycete effector associated with host adaptation.</title>
        <authorList>
            <person name="Gaulin E."/>
        </authorList>
    </citation>
    <scope>NUCLEOTIDE SEQUENCE [LARGE SCALE GENOMIC DNA]</scope>
    <source>
        <strain evidence="2 3">E</strain>
    </source>
</reference>